<dbReference type="InterPro" id="IPR036291">
    <property type="entry name" value="NAD(P)-bd_dom_sf"/>
</dbReference>
<dbReference type="PANTHER" id="PTHR44196">
    <property type="entry name" value="DEHYDROGENASE/REDUCTASE SDR FAMILY MEMBER 7B"/>
    <property type="match status" value="1"/>
</dbReference>
<proteinExistence type="inferred from homology"/>
<comment type="similarity">
    <text evidence="1 3">Belongs to the short-chain dehydrogenases/reductases (SDR) family.</text>
</comment>
<dbReference type="InterPro" id="IPR020904">
    <property type="entry name" value="Sc_DH/Rdtase_CS"/>
</dbReference>
<dbReference type="AlphaFoldDB" id="A0A502GX06"/>
<sequence length="359" mass="38565">MNHAPENPAPASPNSSSSTSSWLLAAGLGAVAVAATLWANRRGSYELTGRVVLITGGSRGLGLVLARQAVVEGARVAICARDEAELERARLDLISYGAAERDVLTLARDLTDANEVRTMVAEVENRLGPVDVLVNNAGIITAGPLDNMELRDFEDSMDTHFWAPLHAMQAVLPSMRRRGEGRIVNISSLGGKVAIPHMVPYSASKFALVGLSEGFRAELRQEGVRVTTVCPGLLRTGSQGQAIVKGQHKKEFAWFSVADALPGFSMDAEQASRQIWNATRRGDGEIILSLPAKFLAGFHGILPGITTDVLSWMNRALPATGESEAANERRRGYESESAVTRSLLTALTRKAARDNNELE</sequence>
<keyword evidence="6" id="KW-1185">Reference proteome</keyword>
<dbReference type="SUPFAM" id="SSF51735">
    <property type="entry name" value="NAD(P)-binding Rossmann-fold domains"/>
    <property type="match status" value="1"/>
</dbReference>
<dbReference type="SMART" id="SM00822">
    <property type="entry name" value="PKS_KR"/>
    <property type="match status" value="1"/>
</dbReference>
<evidence type="ECO:0000256" key="1">
    <source>
        <dbReference type="ARBA" id="ARBA00006484"/>
    </source>
</evidence>
<gene>
    <name evidence="5" type="ORF">EAH73_08400</name>
</gene>
<name>A0A502GX06_9BACT</name>
<reference evidence="5 6" key="1">
    <citation type="journal article" date="2019" name="Environ. Microbiol.">
        <title>Species interactions and distinct microbial communities in high Arctic permafrost affected cryosols are associated with the CH4 and CO2 gas fluxes.</title>
        <authorList>
            <person name="Altshuler I."/>
            <person name="Hamel J."/>
            <person name="Turney S."/>
            <person name="Magnuson E."/>
            <person name="Levesque R."/>
            <person name="Greer C."/>
            <person name="Whyte L.G."/>
        </authorList>
    </citation>
    <scope>NUCLEOTIDE SEQUENCE [LARGE SCALE GENOMIC DNA]</scope>
    <source>
        <strain evidence="5 6">S9.2P</strain>
    </source>
</reference>
<comment type="caution">
    <text evidence="5">The sequence shown here is derived from an EMBL/GenBank/DDBJ whole genome shotgun (WGS) entry which is preliminary data.</text>
</comment>
<evidence type="ECO:0000256" key="3">
    <source>
        <dbReference type="RuleBase" id="RU000363"/>
    </source>
</evidence>
<dbReference type="PRINTS" id="PR00081">
    <property type="entry name" value="GDHRDH"/>
</dbReference>
<dbReference type="Pfam" id="PF00106">
    <property type="entry name" value="adh_short"/>
    <property type="match status" value="1"/>
</dbReference>
<dbReference type="FunFam" id="3.40.50.720:FF:000084">
    <property type="entry name" value="Short-chain dehydrogenase reductase"/>
    <property type="match status" value="1"/>
</dbReference>
<dbReference type="InterPro" id="IPR057326">
    <property type="entry name" value="KR_dom"/>
</dbReference>
<dbReference type="EMBL" id="RCYZ01000003">
    <property type="protein sequence ID" value="TPG66424.1"/>
    <property type="molecule type" value="Genomic_DNA"/>
</dbReference>
<dbReference type="Proteomes" id="UP000317646">
    <property type="component" value="Unassembled WGS sequence"/>
</dbReference>
<keyword evidence="2" id="KW-0560">Oxidoreductase</keyword>
<evidence type="ECO:0000313" key="5">
    <source>
        <dbReference type="EMBL" id="TPG66424.1"/>
    </source>
</evidence>
<dbReference type="PROSITE" id="PS00061">
    <property type="entry name" value="ADH_SHORT"/>
    <property type="match status" value="1"/>
</dbReference>
<dbReference type="InterPro" id="IPR002347">
    <property type="entry name" value="SDR_fam"/>
</dbReference>
<dbReference type="PANTHER" id="PTHR44196:SF1">
    <property type="entry name" value="DEHYDROGENASE_REDUCTASE SDR FAMILY MEMBER 7B"/>
    <property type="match status" value="1"/>
</dbReference>
<dbReference type="GO" id="GO:0016491">
    <property type="term" value="F:oxidoreductase activity"/>
    <property type="evidence" value="ECO:0007669"/>
    <property type="project" value="UniProtKB-KW"/>
</dbReference>
<organism evidence="5 6">
    <name type="scientific">Hymenobacter nivis</name>
    <dbReference type="NCBI Taxonomy" id="1850093"/>
    <lineage>
        <taxon>Bacteria</taxon>
        <taxon>Pseudomonadati</taxon>
        <taxon>Bacteroidota</taxon>
        <taxon>Cytophagia</taxon>
        <taxon>Cytophagales</taxon>
        <taxon>Hymenobacteraceae</taxon>
        <taxon>Hymenobacter</taxon>
    </lineage>
</organism>
<dbReference type="RefSeq" id="WP_140466054.1">
    <property type="nucleotide sequence ID" value="NZ_RCYZ01000003.1"/>
</dbReference>
<dbReference type="Gene3D" id="3.40.50.720">
    <property type="entry name" value="NAD(P)-binding Rossmann-like Domain"/>
    <property type="match status" value="1"/>
</dbReference>
<feature type="domain" description="Ketoreductase" evidence="4">
    <location>
        <begin position="50"/>
        <end position="237"/>
    </location>
</feature>
<evidence type="ECO:0000313" key="6">
    <source>
        <dbReference type="Proteomes" id="UP000317646"/>
    </source>
</evidence>
<dbReference type="PRINTS" id="PR00080">
    <property type="entry name" value="SDRFAMILY"/>
</dbReference>
<accession>A0A502GX06</accession>
<dbReference type="GO" id="GO:0016020">
    <property type="term" value="C:membrane"/>
    <property type="evidence" value="ECO:0007669"/>
    <property type="project" value="TreeGrafter"/>
</dbReference>
<evidence type="ECO:0000256" key="2">
    <source>
        <dbReference type="ARBA" id="ARBA00023002"/>
    </source>
</evidence>
<dbReference type="OrthoDB" id="822355at2"/>
<protein>
    <submittedName>
        <fullName evidence="5">SDR family NAD(P)-dependent oxidoreductase</fullName>
    </submittedName>
</protein>
<evidence type="ECO:0000259" key="4">
    <source>
        <dbReference type="SMART" id="SM00822"/>
    </source>
</evidence>